<dbReference type="SMART" id="SM00271">
    <property type="entry name" value="DnaJ"/>
    <property type="match status" value="1"/>
</dbReference>
<evidence type="ECO:0000313" key="3">
    <source>
        <dbReference type="EMBL" id="ENY72433.1"/>
    </source>
</evidence>
<dbReference type="EMBL" id="APVG01000016">
    <property type="protein sequence ID" value="ENY72433.1"/>
    <property type="molecule type" value="Genomic_DNA"/>
</dbReference>
<proteinExistence type="predicted"/>
<reference evidence="3 4" key="1">
    <citation type="journal article" date="2013" name="Genome Announc.">
        <title>Draft Genome Sequence of the Aeromonas diversa Type Strain.</title>
        <authorList>
            <person name="Farfan M."/>
            <person name="Spataro N."/>
            <person name="Sanglas A."/>
            <person name="Albarral V."/>
            <person name="Loren J.G."/>
            <person name="Bosch E."/>
            <person name="Fuste M.C."/>
        </authorList>
    </citation>
    <scope>NUCLEOTIDE SEQUENCE [LARGE SCALE GENOMIC DNA]</scope>
    <source>
        <strain evidence="3 4">2478-85</strain>
    </source>
</reference>
<dbReference type="RefSeq" id="WP_005351244.1">
    <property type="nucleotide sequence ID" value="NZ_APVG01000016.1"/>
</dbReference>
<comment type="caution">
    <text evidence="3">The sequence shown here is derived from an EMBL/GenBank/DDBJ whole genome shotgun (WGS) entry which is preliminary data.</text>
</comment>
<evidence type="ECO:0000256" key="1">
    <source>
        <dbReference type="ARBA" id="ARBA00023186"/>
    </source>
</evidence>
<feature type="domain" description="J" evidence="2">
    <location>
        <begin position="135"/>
        <end position="187"/>
    </location>
</feature>
<dbReference type="AlphaFoldDB" id="N9VLD3"/>
<dbReference type="eggNOG" id="COG2214">
    <property type="taxonomic scope" value="Bacteria"/>
</dbReference>
<dbReference type="InterPro" id="IPR001623">
    <property type="entry name" value="DnaJ_domain"/>
</dbReference>
<dbReference type="Pfam" id="PF12339">
    <property type="entry name" value="DNAJ_related"/>
    <property type="match status" value="1"/>
</dbReference>
<keyword evidence="1" id="KW-0143">Chaperone</keyword>
<dbReference type="InterPro" id="IPR036869">
    <property type="entry name" value="J_dom_sf"/>
</dbReference>
<dbReference type="InterPro" id="IPR021059">
    <property type="entry name" value="DnaJ-related_N"/>
</dbReference>
<dbReference type="OrthoDB" id="581986at2"/>
<evidence type="ECO:0000259" key="2">
    <source>
        <dbReference type="PROSITE" id="PS50076"/>
    </source>
</evidence>
<name>N9VLD3_9GAMM</name>
<dbReference type="Proteomes" id="UP000023775">
    <property type="component" value="Unassembled WGS sequence"/>
</dbReference>
<accession>N9VLD3</accession>
<dbReference type="Gene3D" id="1.10.287.110">
    <property type="entry name" value="DnaJ domain"/>
    <property type="match status" value="1"/>
</dbReference>
<dbReference type="CDD" id="cd06257">
    <property type="entry name" value="DnaJ"/>
    <property type="match status" value="1"/>
</dbReference>
<sequence>MTGNRLKLAVLARLRRPEVRWKIHELYADLKNAGELPALEAEGDLFLFRCNFALMNALYTLQGELAAAGWYLQLDSLDIRLLPLTAHLPVTDSALRDYYLDWRHCWQTGAAEVEALLSDFWRRVATEPSETERREALALLGLGEDADRLQIRRRWRELALAHHPDRGGDAEIFIRLHWARERLIGNI</sequence>
<protein>
    <submittedName>
        <fullName evidence="3">DnaJ family molecular chaperone</fullName>
    </submittedName>
</protein>
<dbReference type="SUPFAM" id="SSF46565">
    <property type="entry name" value="Chaperone J-domain"/>
    <property type="match status" value="1"/>
</dbReference>
<organism evidence="3 4">
    <name type="scientific">Aeromonas diversa CDC 2478-85</name>
    <dbReference type="NCBI Taxonomy" id="1268237"/>
    <lineage>
        <taxon>Bacteria</taxon>
        <taxon>Pseudomonadati</taxon>
        <taxon>Pseudomonadota</taxon>
        <taxon>Gammaproteobacteria</taxon>
        <taxon>Aeromonadales</taxon>
        <taxon>Aeromonadaceae</taxon>
        <taxon>Aeromonas</taxon>
    </lineage>
</organism>
<keyword evidence="4" id="KW-1185">Reference proteome</keyword>
<evidence type="ECO:0000313" key="4">
    <source>
        <dbReference type="Proteomes" id="UP000023775"/>
    </source>
</evidence>
<dbReference type="PATRIC" id="fig|1268237.3.peg.1549"/>
<gene>
    <name evidence="3" type="ORF">G114_07865</name>
</gene>
<dbReference type="PROSITE" id="PS50076">
    <property type="entry name" value="DNAJ_2"/>
    <property type="match status" value="1"/>
</dbReference>